<feature type="compositionally biased region" description="Basic residues" evidence="4">
    <location>
        <begin position="997"/>
        <end position="1006"/>
    </location>
</feature>
<gene>
    <name evidence="7" type="ORF">FIE12Z_11497</name>
</gene>
<feature type="compositionally biased region" description="Basic residues" evidence="4">
    <location>
        <begin position="434"/>
        <end position="447"/>
    </location>
</feature>
<evidence type="ECO:0000256" key="4">
    <source>
        <dbReference type="SAM" id="MobiDB-lite"/>
    </source>
</evidence>
<dbReference type="GO" id="GO:0005634">
    <property type="term" value="C:nucleus"/>
    <property type="evidence" value="ECO:0007669"/>
    <property type="project" value="UniProtKB-SubCell"/>
</dbReference>
<keyword evidence="2" id="KW-0238">DNA-binding</keyword>
<feature type="domain" description="HTH myb-type" evidence="6">
    <location>
        <begin position="593"/>
        <end position="646"/>
    </location>
</feature>
<feature type="compositionally biased region" description="Polar residues" evidence="4">
    <location>
        <begin position="115"/>
        <end position="128"/>
    </location>
</feature>
<feature type="compositionally biased region" description="Polar residues" evidence="4">
    <location>
        <begin position="404"/>
        <end position="414"/>
    </location>
</feature>
<dbReference type="Pfam" id="PF13921">
    <property type="entry name" value="Myb_DNA-bind_6"/>
    <property type="match status" value="1"/>
</dbReference>
<dbReference type="SMART" id="SM00717">
    <property type="entry name" value="SANT"/>
    <property type="match status" value="2"/>
</dbReference>
<evidence type="ECO:0000256" key="2">
    <source>
        <dbReference type="ARBA" id="ARBA00023125"/>
    </source>
</evidence>
<reference evidence="7 8" key="1">
    <citation type="journal article" date="2018" name="PLoS Pathog.">
        <title>Evolution of structural diversity of trichothecenes, a family of toxins produced by plant pathogenic and entomopathogenic fungi.</title>
        <authorList>
            <person name="Proctor R.H."/>
            <person name="McCormick S.P."/>
            <person name="Kim H.S."/>
            <person name="Cardoza R.E."/>
            <person name="Stanley A.M."/>
            <person name="Lindo L."/>
            <person name="Kelly A."/>
            <person name="Brown D.W."/>
            <person name="Lee T."/>
            <person name="Vaughan M.M."/>
            <person name="Alexander N.J."/>
            <person name="Busman M."/>
            <person name="Gutierrez S."/>
        </authorList>
    </citation>
    <scope>NUCLEOTIDE SEQUENCE [LARGE SCALE GENOMIC DNA]</scope>
    <source>
        <strain evidence="7 8">NRRL 13405</strain>
    </source>
</reference>
<dbReference type="InterPro" id="IPR001005">
    <property type="entry name" value="SANT/Myb"/>
</dbReference>
<dbReference type="InterPro" id="IPR009057">
    <property type="entry name" value="Homeodomain-like_sf"/>
</dbReference>
<feature type="compositionally biased region" description="Acidic residues" evidence="4">
    <location>
        <begin position="1077"/>
        <end position="1088"/>
    </location>
</feature>
<feature type="domain" description="Myb-like" evidence="5">
    <location>
        <begin position="593"/>
        <end position="642"/>
    </location>
</feature>
<accession>A0A395M8U4</accession>
<dbReference type="InterPro" id="IPR051651">
    <property type="entry name" value="DMTF1_DNA-bind_reg"/>
</dbReference>
<feature type="compositionally biased region" description="Basic and acidic residues" evidence="4">
    <location>
        <begin position="30"/>
        <end position="74"/>
    </location>
</feature>
<evidence type="ECO:0000256" key="3">
    <source>
        <dbReference type="ARBA" id="ARBA00023242"/>
    </source>
</evidence>
<feature type="compositionally biased region" description="Polar residues" evidence="4">
    <location>
        <begin position="201"/>
        <end position="216"/>
    </location>
</feature>
<dbReference type="Proteomes" id="UP000265631">
    <property type="component" value="Unassembled WGS sequence"/>
</dbReference>
<dbReference type="PROSITE" id="PS51294">
    <property type="entry name" value="HTH_MYB"/>
    <property type="match status" value="1"/>
</dbReference>
<feature type="compositionally biased region" description="Basic and acidic residues" evidence="4">
    <location>
        <begin position="510"/>
        <end position="525"/>
    </location>
</feature>
<feature type="compositionally biased region" description="Polar residues" evidence="4">
    <location>
        <begin position="1063"/>
        <end position="1072"/>
    </location>
</feature>
<dbReference type="AlphaFoldDB" id="A0A395M8U4"/>
<evidence type="ECO:0000256" key="1">
    <source>
        <dbReference type="ARBA" id="ARBA00004123"/>
    </source>
</evidence>
<organism evidence="7 8">
    <name type="scientific">Fusarium flagelliforme</name>
    <dbReference type="NCBI Taxonomy" id="2675880"/>
    <lineage>
        <taxon>Eukaryota</taxon>
        <taxon>Fungi</taxon>
        <taxon>Dikarya</taxon>
        <taxon>Ascomycota</taxon>
        <taxon>Pezizomycotina</taxon>
        <taxon>Sordariomycetes</taxon>
        <taxon>Hypocreomycetidae</taxon>
        <taxon>Hypocreales</taxon>
        <taxon>Nectriaceae</taxon>
        <taxon>Fusarium</taxon>
        <taxon>Fusarium incarnatum-equiseti species complex</taxon>
    </lineage>
</organism>
<dbReference type="Gene3D" id="1.10.10.60">
    <property type="entry name" value="Homeodomain-like"/>
    <property type="match status" value="2"/>
</dbReference>
<dbReference type="GO" id="GO:0000976">
    <property type="term" value="F:transcription cis-regulatory region binding"/>
    <property type="evidence" value="ECO:0007669"/>
    <property type="project" value="TreeGrafter"/>
</dbReference>
<dbReference type="GO" id="GO:0003700">
    <property type="term" value="F:DNA-binding transcription factor activity"/>
    <property type="evidence" value="ECO:0007669"/>
    <property type="project" value="TreeGrafter"/>
</dbReference>
<keyword evidence="3" id="KW-0539">Nucleus</keyword>
<feature type="domain" description="Myb-like" evidence="5">
    <location>
        <begin position="645"/>
        <end position="719"/>
    </location>
</feature>
<dbReference type="STRING" id="2594813.A0A395M8U4"/>
<feature type="region of interest" description="Disordered" evidence="4">
    <location>
        <begin position="1"/>
        <end position="525"/>
    </location>
</feature>
<feature type="region of interest" description="Disordered" evidence="4">
    <location>
        <begin position="969"/>
        <end position="1094"/>
    </location>
</feature>
<feature type="compositionally biased region" description="Basic and acidic residues" evidence="4">
    <location>
        <begin position="317"/>
        <end position="326"/>
    </location>
</feature>
<evidence type="ECO:0000259" key="6">
    <source>
        <dbReference type="PROSITE" id="PS51294"/>
    </source>
</evidence>
<name>A0A395M8U4_9HYPO</name>
<evidence type="ECO:0000259" key="5">
    <source>
        <dbReference type="PROSITE" id="PS50090"/>
    </source>
</evidence>
<feature type="region of interest" description="Disordered" evidence="4">
    <location>
        <begin position="889"/>
        <end position="920"/>
    </location>
</feature>
<dbReference type="PANTHER" id="PTHR46380:SF2">
    <property type="entry name" value="CYCLIN-D-BINDING MYB-LIKE TRANSCRIPTION FACTOR 1"/>
    <property type="match status" value="1"/>
</dbReference>
<dbReference type="InterPro" id="IPR017930">
    <property type="entry name" value="Myb_dom"/>
</dbReference>
<comment type="caution">
    <text evidence="7">The sequence shown here is derived from an EMBL/GenBank/DDBJ whole genome shotgun (WGS) entry which is preliminary data.</text>
</comment>
<protein>
    <submittedName>
        <fullName evidence="7">Myb DNA-protein</fullName>
    </submittedName>
</protein>
<dbReference type="PROSITE" id="PS50090">
    <property type="entry name" value="MYB_LIKE"/>
    <property type="match status" value="2"/>
</dbReference>
<feature type="compositionally biased region" description="Low complexity" evidence="4">
    <location>
        <begin position="1007"/>
        <end position="1028"/>
    </location>
</feature>
<dbReference type="PANTHER" id="PTHR46380">
    <property type="entry name" value="CYCLIN-D-BINDING MYB-LIKE TRANSCRIPTION FACTOR 1"/>
    <property type="match status" value="1"/>
</dbReference>
<keyword evidence="8" id="KW-1185">Reference proteome</keyword>
<dbReference type="SUPFAM" id="SSF46689">
    <property type="entry name" value="Homeodomain-like"/>
    <property type="match status" value="2"/>
</dbReference>
<sequence length="1094" mass="122042">MSSNGTGSSKWPDFRLASTLRSLVPGLQPKRPDKQNNDNAAGHDHDNKQQHESEPQNELHEDLNLPSRMAHENMETEDQPIDGVGGLDSYDNDVQAGSDNDDQDQDFGVLEMFDSNATQAPYSSQLNNAPYDEKAPEALMTEEAPSSQTRKHKRDKKERKRKSTSDDASLQLLTEEDSSRKQRKSKKNSAQVAEIPDSLAEKNSSNAYQSLPQQISAVDLYDDGPTPATQTKRKRNSSDSTDVKQRKKRRSRDDGVAAESQDIVPETQEGAQSTLEGVNTRDSPAASFLRTRNASRPGAIYDDVAEDPPESPSAARLETRDARSREGSAAPDEMDLDVPTAQGNQEEEGSGPVEPREANGSQITHNEDVERMAREAWNEHVINAQNNTNSQDSADQHDKIEIPTSAQRQQTTQDVYDIPGSPLQTPNPPIASAKKSRSASAKTKKAKPTFFEKSPSPEQDDLAPLASPSATTPAPSKRAKKASNRKKSEANVSRSMQAGQDEEEPRAAAARRDRMDNHTKGRFSEEELGRIAKAVEAYRSANDMEQYQLNTMIHAPGGTAAGEEHAAFWDRIFATCPDRHRQKIINITRKKFHNFVARGAWTTEQDQELRDLIETNGKKWSKIAGIINRHPEDLRDRYRNYIICGASQQKDRWTEEEEQKLVEVVMHTIDAIDQQRHDNPTDTRFQRPYVELIDWQTISEQMGRKRSRLQCMTKWKAMNIKTHVKDQLASAAPDASITFRLEKARRQIAAMPDEERYRMVLAIHNSSARIESKIPWQRLVDKTFRASWHRPTQMLLWRRLKRTVPGYQEKTVRDCASYLMDIYSQTGELPNVEDTLYDDAEEVEFVNSIPIGQINSSTPANGQNISAEYITEADEDGDEYQAGEEADEHQAGGYGMVDENIQPDLPIAPMEDYSPAPTASMDPVAPVADLAPMEAAEMVDPALSAEPMPLEEIEEEVPPSVEEQALINKPVGTPVFAEPAPPKATRVAKRTGFGKAKPPKAPRKSSARSTPVKPTPTRRSTRRTAAPSQDPIEDSEGTQPSAPADDDSEVEEAKTRKRKTPSRFRSTTTTELPTAADDSDSVMDDMEDMPARIR</sequence>
<feature type="compositionally biased region" description="Polar residues" evidence="4">
    <location>
        <begin position="269"/>
        <end position="282"/>
    </location>
</feature>
<dbReference type="EMBL" id="PXXK01000449">
    <property type="protein sequence ID" value="RFN44250.1"/>
    <property type="molecule type" value="Genomic_DNA"/>
</dbReference>
<feature type="compositionally biased region" description="Polar residues" evidence="4">
    <location>
        <begin position="383"/>
        <end position="393"/>
    </location>
</feature>
<feature type="compositionally biased region" description="Basic and acidic residues" evidence="4">
    <location>
        <begin position="365"/>
        <end position="378"/>
    </location>
</feature>
<dbReference type="CDD" id="cd00167">
    <property type="entry name" value="SANT"/>
    <property type="match status" value="2"/>
</dbReference>
<feature type="compositionally biased region" description="Low complexity" evidence="4">
    <location>
        <begin position="462"/>
        <end position="476"/>
    </location>
</feature>
<evidence type="ECO:0000313" key="7">
    <source>
        <dbReference type="EMBL" id="RFN44250.1"/>
    </source>
</evidence>
<evidence type="ECO:0000313" key="8">
    <source>
        <dbReference type="Proteomes" id="UP000265631"/>
    </source>
</evidence>
<proteinExistence type="predicted"/>
<feature type="compositionally biased region" description="Basic residues" evidence="4">
    <location>
        <begin position="149"/>
        <end position="162"/>
    </location>
</feature>
<comment type="subcellular location">
    <subcellularLocation>
        <location evidence="1">Nucleus</location>
    </subcellularLocation>
</comment>